<dbReference type="Proteomes" id="UP001497516">
    <property type="component" value="Chromosome 2"/>
</dbReference>
<organism evidence="2 3">
    <name type="scientific">Linum trigynum</name>
    <dbReference type="NCBI Taxonomy" id="586398"/>
    <lineage>
        <taxon>Eukaryota</taxon>
        <taxon>Viridiplantae</taxon>
        <taxon>Streptophyta</taxon>
        <taxon>Embryophyta</taxon>
        <taxon>Tracheophyta</taxon>
        <taxon>Spermatophyta</taxon>
        <taxon>Magnoliopsida</taxon>
        <taxon>eudicotyledons</taxon>
        <taxon>Gunneridae</taxon>
        <taxon>Pentapetalae</taxon>
        <taxon>rosids</taxon>
        <taxon>fabids</taxon>
        <taxon>Malpighiales</taxon>
        <taxon>Linaceae</taxon>
        <taxon>Linum</taxon>
    </lineage>
</organism>
<reference evidence="2 3" key="1">
    <citation type="submission" date="2024-04" db="EMBL/GenBank/DDBJ databases">
        <authorList>
            <person name="Fracassetti M."/>
        </authorList>
    </citation>
    <scope>NUCLEOTIDE SEQUENCE [LARGE SCALE GENOMIC DNA]</scope>
</reference>
<keyword evidence="3" id="KW-1185">Reference proteome</keyword>
<evidence type="ECO:0000313" key="2">
    <source>
        <dbReference type="EMBL" id="CAL1372139.1"/>
    </source>
</evidence>
<dbReference type="EMBL" id="OZ034815">
    <property type="protein sequence ID" value="CAL1372139.1"/>
    <property type="molecule type" value="Genomic_DNA"/>
</dbReference>
<keyword evidence="1" id="KW-1133">Transmembrane helix</keyword>
<sequence length="119" mass="13566">MIEGDREVVEGGVVTKEEKQMMAERAKISKNWRRVPGYADIEICSSRGIRVVVVEGLPLERSFKSGAEGLVWILGGISGWRREEVKGSLARKSSIKMQERLEVFYLFSGFSLFLFFYLL</sequence>
<evidence type="ECO:0000256" key="1">
    <source>
        <dbReference type="SAM" id="Phobius"/>
    </source>
</evidence>
<dbReference type="AlphaFoldDB" id="A0AAV2DG64"/>
<accession>A0AAV2DG64</accession>
<protein>
    <submittedName>
        <fullName evidence="2">Uncharacterized protein</fullName>
    </submittedName>
</protein>
<keyword evidence="1" id="KW-0812">Transmembrane</keyword>
<name>A0AAV2DG64_9ROSI</name>
<keyword evidence="1" id="KW-0472">Membrane</keyword>
<gene>
    <name evidence="2" type="ORF">LTRI10_LOCUS14162</name>
</gene>
<evidence type="ECO:0000313" key="3">
    <source>
        <dbReference type="Proteomes" id="UP001497516"/>
    </source>
</evidence>
<proteinExistence type="predicted"/>
<feature type="transmembrane region" description="Helical" evidence="1">
    <location>
        <begin position="101"/>
        <end position="118"/>
    </location>
</feature>